<evidence type="ECO:0000313" key="3">
    <source>
        <dbReference type="Proteomes" id="UP001430356"/>
    </source>
</evidence>
<dbReference type="AlphaFoldDB" id="A0AAW0F6L3"/>
<dbReference type="InterPro" id="IPR047767">
    <property type="entry name" value="PSP1-like"/>
</dbReference>
<reference evidence="2 3" key="1">
    <citation type="journal article" date="2021" name="MBio">
        <title>A New Model Trypanosomatid, Novymonas esmeraldas: Genomic Perception of Its 'Candidatus Pandoraea novymonadis' Endosymbiont.</title>
        <authorList>
            <person name="Zakharova A."/>
            <person name="Saura A."/>
            <person name="Butenko A."/>
            <person name="Podesvova L."/>
            <person name="Warmusova S."/>
            <person name="Kostygov A.Y."/>
            <person name="Nenarokova A."/>
            <person name="Lukes J."/>
            <person name="Opperdoes F.R."/>
            <person name="Yurchenko V."/>
        </authorList>
    </citation>
    <scope>NUCLEOTIDE SEQUENCE [LARGE SCALE GENOMIC DNA]</scope>
    <source>
        <strain evidence="2 3">E262AT.01</strain>
    </source>
</reference>
<evidence type="ECO:0000313" key="2">
    <source>
        <dbReference type="EMBL" id="KAK7200930.1"/>
    </source>
</evidence>
<feature type="domain" description="PSP1 C-terminal" evidence="1">
    <location>
        <begin position="152"/>
        <end position="239"/>
    </location>
</feature>
<accession>A0AAW0F6L3</accession>
<dbReference type="PANTHER" id="PTHR43830">
    <property type="entry name" value="PROTEIN PSP1"/>
    <property type="match status" value="1"/>
</dbReference>
<dbReference type="Proteomes" id="UP001430356">
    <property type="component" value="Unassembled WGS sequence"/>
</dbReference>
<protein>
    <submittedName>
        <fullName evidence="2">PSP1 C-terminal conserved region containing protein</fullName>
    </submittedName>
</protein>
<dbReference type="EMBL" id="JAECZO010000009">
    <property type="protein sequence ID" value="KAK7200930.1"/>
    <property type="molecule type" value="Genomic_DNA"/>
</dbReference>
<gene>
    <name evidence="2" type="ORF">NESM_000151900</name>
</gene>
<proteinExistence type="predicted"/>
<dbReference type="PANTHER" id="PTHR43830:SF4">
    <property type="entry name" value="PSP1 C-TERMINAL DOMAIN-CONTAINING PROTEIN"/>
    <property type="match status" value="1"/>
</dbReference>
<evidence type="ECO:0000259" key="1">
    <source>
        <dbReference type="PROSITE" id="PS51411"/>
    </source>
</evidence>
<organism evidence="2 3">
    <name type="scientific">Novymonas esmeraldas</name>
    <dbReference type="NCBI Taxonomy" id="1808958"/>
    <lineage>
        <taxon>Eukaryota</taxon>
        <taxon>Discoba</taxon>
        <taxon>Euglenozoa</taxon>
        <taxon>Kinetoplastea</taxon>
        <taxon>Metakinetoplastina</taxon>
        <taxon>Trypanosomatida</taxon>
        <taxon>Trypanosomatidae</taxon>
        <taxon>Novymonas</taxon>
    </lineage>
</organism>
<dbReference type="GO" id="GO:0005737">
    <property type="term" value="C:cytoplasm"/>
    <property type="evidence" value="ECO:0007669"/>
    <property type="project" value="TreeGrafter"/>
</dbReference>
<dbReference type="InterPro" id="IPR007557">
    <property type="entry name" value="PSP1_C"/>
</dbReference>
<dbReference type="PROSITE" id="PS51411">
    <property type="entry name" value="PSP1_C"/>
    <property type="match status" value="1"/>
</dbReference>
<dbReference type="Pfam" id="PF04468">
    <property type="entry name" value="PSP1"/>
    <property type="match status" value="1"/>
</dbReference>
<comment type="caution">
    <text evidence="2">The sequence shown here is derived from an EMBL/GenBank/DDBJ whole genome shotgun (WGS) entry which is preliminary data.</text>
</comment>
<name>A0AAW0F6L3_9TRYP</name>
<keyword evidence="3" id="KW-1185">Reference proteome</keyword>
<sequence length="282" mass="30902">MSTASSQGAVLDGKCRVRVYRHEPYAASIMTPASAAEAMFVCFHQRAPRSPASSYATSSPARSLLEAALPSAPVLAQPPPPRHDRAVSRVSPLPQFHPAQTPVWVAFKYGRKPFLTSFPVSIGEMVIVEGDRGIDLGLVDDACTAPMSGAMTPILRRATSEDTAQHLNRTTKEREALQTMRSLAAQVHCPAHVEDAMFQLDSKKITVIISRTSRSFVDFRRLQRALFDVFRCRIWFAYLDEIHETMSTDVTRPPRRASRRCSAVGEAGEKSACQAASCAAIA</sequence>